<evidence type="ECO:0000313" key="1">
    <source>
        <dbReference type="EMBL" id="XDU65292.1"/>
    </source>
</evidence>
<dbReference type="AlphaFoldDB" id="A0AB39VDI9"/>
<name>A0AB39VDI9_9FUSO</name>
<accession>A0AB39VDI9</accession>
<dbReference type="PROSITE" id="PS51257">
    <property type="entry name" value="PROKAR_LIPOPROTEIN"/>
    <property type="match status" value="1"/>
</dbReference>
<dbReference type="RefSeq" id="WP_021743935.1">
    <property type="nucleotide sequence ID" value="NZ_CP165646.1"/>
</dbReference>
<gene>
    <name evidence="1" type="ORF">AB8B23_03820</name>
</gene>
<reference evidence="1" key="1">
    <citation type="submission" date="2024-07" db="EMBL/GenBank/DDBJ databases">
        <authorList>
            <person name="Li X.-J."/>
            <person name="Wang X."/>
        </authorList>
    </citation>
    <scope>NUCLEOTIDE SEQUENCE</scope>
    <source>
        <strain evidence="1">HSP-342</strain>
    </source>
</reference>
<evidence type="ECO:0008006" key="2">
    <source>
        <dbReference type="Google" id="ProtNLM"/>
    </source>
</evidence>
<dbReference type="KEGG" id="lmes:AB8B23_03820"/>
<organism evidence="1">
    <name type="scientific">Leptotrichia mesophila</name>
    <dbReference type="NCBI Taxonomy" id="3239303"/>
    <lineage>
        <taxon>Bacteria</taxon>
        <taxon>Fusobacteriati</taxon>
        <taxon>Fusobacteriota</taxon>
        <taxon>Fusobacteriia</taxon>
        <taxon>Fusobacteriales</taxon>
        <taxon>Leptotrichiaceae</taxon>
        <taxon>Leptotrichia</taxon>
    </lineage>
</organism>
<proteinExistence type="predicted"/>
<dbReference type="EMBL" id="CP165646">
    <property type="protein sequence ID" value="XDU65292.1"/>
    <property type="molecule type" value="Genomic_DNA"/>
</dbReference>
<protein>
    <recommendedName>
        <fullName evidence="2">Lipoprotein</fullName>
    </recommendedName>
</protein>
<sequence>MKTLMLLLFLSALTISCTVWYLRNCSYYEGDRLYYNSVNDTPCTSLNKKIERNRKRGY</sequence>